<reference evidence="4" key="1">
    <citation type="submission" date="2016-10" db="EMBL/GenBank/DDBJ databases">
        <authorList>
            <person name="Varghese N."/>
            <person name="Submissions S."/>
        </authorList>
    </citation>
    <scope>NUCLEOTIDE SEQUENCE [LARGE SCALE GENOMIC DNA]</scope>
    <source>
        <strain evidence="4">DSM 21772</strain>
    </source>
</reference>
<dbReference type="InterPro" id="IPR051675">
    <property type="entry name" value="Endo/Exo/Phosphatase_dom_1"/>
</dbReference>
<name>A0A1H1VTW7_9MICO</name>
<dbReference type="GO" id="GO:0015627">
    <property type="term" value="C:type II protein secretion system complex"/>
    <property type="evidence" value="ECO:0007669"/>
    <property type="project" value="TreeGrafter"/>
</dbReference>
<dbReference type="Pfam" id="PF12836">
    <property type="entry name" value="HHH_3"/>
    <property type="match status" value="1"/>
</dbReference>
<protein>
    <submittedName>
        <fullName evidence="3">Competence protein ComEA</fullName>
    </submittedName>
</protein>
<dbReference type="SMART" id="SM00278">
    <property type="entry name" value="HhH1"/>
    <property type="match status" value="2"/>
</dbReference>
<dbReference type="Pfam" id="PF10531">
    <property type="entry name" value="SLBB"/>
    <property type="match status" value="1"/>
</dbReference>
<dbReference type="Proteomes" id="UP000181956">
    <property type="component" value="Chromosome I"/>
</dbReference>
<proteinExistence type="predicted"/>
<feature type="domain" description="Helix-hairpin-helix DNA-binding motif class 1" evidence="2">
    <location>
        <begin position="184"/>
        <end position="203"/>
    </location>
</feature>
<evidence type="ECO:0000313" key="4">
    <source>
        <dbReference type="Proteomes" id="UP000181956"/>
    </source>
</evidence>
<gene>
    <name evidence="3" type="ORF">SAMN04489834_2345</name>
</gene>
<sequence length="236" mass="22947">MESSSGEPGPPAELAPSARVSSARTRLGVGAAIVLFLVALVAAVLVSAFGSAGADETIPLGEGSIAPSAGAPDAPDASGGPDVAEAPLYVHVWGAVADAGLYQVAAGSRVVDVIAAAGGFADDADPAGVNLARALSDGEQLWVPRLGEAPPQAAVSPGGAGGTAGGAAGAGALPLINLNTATQAELETLPQIGPALAQRILDWRAANGGFGTVEDLRSVTGIGAKTFDGLKDKVTV</sequence>
<dbReference type="InterPro" id="IPR003583">
    <property type="entry name" value="Hlx-hairpin-Hlx_DNA-bd_motif"/>
</dbReference>
<organism evidence="3 4">
    <name type="scientific">Microterricola viridarii</name>
    <dbReference type="NCBI Taxonomy" id="412690"/>
    <lineage>
        <taxon>Bacteria</taxon>
        <taxon>Bacillati</taxon>
        <taxon>Actinomycetota</taxon>
        <taxon>Actinomycetes</taxon>
        <taxon>Micrococcales</taxon>
        <taxon>Microbacteriaceae</taxon>
        <taxon>Microterricola</taxon>
    </lineage>
</organism>
<dbReference type="GO" id="GO:0003677">
    <property type="term" value="F:DNA binding"/>
    <property type="evidence" value="ECO:0007669"/>
    <property type="project" value="InterPro"/>
</dbReference>
<dbReference type="SUPFAM" id="SSF47781">
    <property type="entry name" value="RuvA domain 2-like"/>
    <property type="match status" value="1"/>
</dbReference>
<dbReference type="Gene3D" id="3.10.560.10">
    <property type="entry name" value="Outer membrane lipoprotein wza domain like"/>
    <property type="match status" value="1"/>
</dbReference>
<evidence type="ECO:0000259" key="2">
    <source>
        <dbReference type="SMART" id="SM00278"/>
    </source>
</evidence>
<accession>A0A1H1VTW7</accession>
<keyword evidence="1" id="KW-0812">Transmembrane</keyword>
<dbReference type="STRING" id="412690.SAMN04489834_2345"/>
<dbReference type="GO" id="GO:0015628">
    <property type="term" value="P:protein secretion by the type II secretion system"/>
    <property type="evidence" value="ECO:0007669"/>
    <property type="project" value="TreeGrafter"/>
</dbReference>
<feature type="transmembrane region" description="Helical" evidence="1">
    <location>
        <begin position="27"/>
        <end position="50"/>
    </location>
</feature>
<dbReference type="PANTHER" id="PTHR21180">
    <property type="entry name" value="ENDONUCLEASE/EXONUCLEASE/PHOSPHATASE FAMILY DOMAIN-CONTAINING PROTEIN 1"/>
    <property type="match status" value="1"/>
</dbReference>
<dbReference type="EMBL" id="LT629742">
    <property type="protein sequence ID" value="SDS87706.1"/>
    <property type="molecule type" value="Genomic_DNA"/>
</dbReference>
<dbReference type="AlphaFoldDB" id="A0A1H1VTW7"/>
<keyword evidence="4" id="KW-1185">Reference proteome</keyword>
<dbReference type="Gene3D" id="1.10.150.280">
    <property type="entry name" value="AF1531-like domain"/>
    <property type="match status" value="1"/>
</dbReference>
<dbReference type="InterPro" id="IPR010994">
    <property type="entry name" value="RuvA_2-like"/>
</dbReference>
<feature type="domain" description="Helix-hairpin-helix DNA-binding motif class 1" evidence="2">
    <location>
        <begin position="214"/>
        <end position="233"/>
    </location>
</feature>
<keyword evidence="1" id="KW-0472">Membrane</keyword>
<dbReference type="RefSeq" id="WP_083364199.1">
    <property type="nucleotide sequence ID" value="NZ_LT629742.1"/>
</dbReference>
<evidence type="ECO:0000313" key="3">
    <source>
        <dbReference type="EMBL" id="SDS87706.1"/>
    </source>
</evidence>
<evidence type="ECO:0000256" key="1">
    <source>
        <dbReference type="SAM" id="Phobius"/>
    </source>
</evidence>
<dbReference type="GO" id="GO:0006281">
    <property type="term" value="P:DNA repair"/>
    <property type="evidence" value="ECO:0007669"/>
    <property type="project" value="InterPro"/>
</dbReference>
<keyword evidence="1" id="KW-1133">Transmembrane helix</keyword>
<dbReference type="OrthoDB" id="9758724at2"/>
<dbReference type="InterPro" id="IPR019554">
    <property type="entry name" value="Soluble_ligand-bd"/>
</dbReference>
<dbReference type="PANTHER" id="PTHR21180:SF32">
    <property type="entry name" value="ENDONUCLEASE_EXONUCLEASE_PHOSPHATASE FAMILY DOMAIN-CONTAINING PROTEIN 1"/>
    <property type="match status" value="1"/>
</dbReference>